<dbReference type="Pfam" id="PF04851">
    <property type="entry name" value="ResIII"/>
    <property type="match status" value="1"/>
</dbReference>
<dbReference type="GO" id="GO:0003677">
    <property type="term" value="F:DNA binding"/>
    <property type="evidence" value="ECO:0007669"/>
    <property type="project" value="InterPro"/>
</dbReference>
<sequence>MKTNGVCYTHLQRKNQYEKEMKACIEQTVELLQRHTTNERKPGMLLGKIQSGKTRTFIGITGLAFDNGYDAVIVLTKGTKALAQQTYERLKEEYKTLSEADCVQVFDIMKIPTNLIAYELEQKLVFVVKKEIHNMKRLHDALLRYPQLKDRNVLIIDDEADYASLGFTKTQQETTEIKAIAGQIDELRKEVKNSAFLQVTATPYSLYLQPDELKVSETSPVFMPIKPAFTVLVPIPSTYIGSEYYFENEAVRKSLFVPIDERELMALKKPDRRRLKLEEVLTSKSIETLRRSVLSFLVGGVVRRLQQRKEGKTLEKYSFIIHTQQAKASHDWQENVVLTLKERLGQLAVDQPVALQQMLEKCYEEMETALESPPPKQDVVYEALFMLQKDYLLVTTVNSEKEMNQLLDEQGQLKLRAPLNIFIGGQILDRGITIRNLIGFYYGRNPRSFQQDTVLQHSRMFGYRSPQDLSVTKFYTTEEIYEVMEKIHDFDTGLRTAFEQGGQNQGVVFIEQDFSSRLIPCSPNKLLLSQTTTLKPLKRMLPIGFQTGYKTYIAKTVKDLDRRIKSKWIEKKPFLIDIEEAIDYVRLIKQTFDQQEGKQWDEDAFIASMSFLSRYTNSKHKGKVWCVVRSGRNMSRVRANGRVEDAPDTTANGNSELTVAKKLAQRIPVLILLRQNGREENGWRGCPFWWPVLVTPKNTKTVVFSRDLTKS</sequence>
<dbReference type="GO" id="GO:0005524">
    <property type="term" value="F:ATP binding"/>
    <property type="evidence" value="ECO:0007669"/>
    <property type="project" value="InterPro"/>
</dbReference>
<dbReference type="PATRIC" id="fig|284581.3.peg.2988"/>
<dbReference type="InterPro" id="IPR006935">
    <property type="entry name" value="Helicase/UvrB_N"/>
</dbReference>
<dbReference type="InterPro" id="IPR027417">
    <property type="entry name" value="P-loop_NTPase"/>
</dbReference>
<dbReference type="AlphaFoldDB" id="A0A0M0KX05"/>
<dbReference type="Pfam" id="PF10593">
    <property type="entry name" value="Z1"/>
    <property type="match status" value="1"/>
</dbReference>
<feature type="domain" description="Helicase ATP-binding" evidence="1">
    <location>
        <begin position="34"/>
        <end position="189"/>
    </location>
</feature>
<name>A0A0M0KX05_9BACI</name>
<dbReference type="Proteomes" id="UP000037558">
    <property type="component" value="Unassembled WGS sequence"/>
</dbReference>
<dbReference type="OrthoDB" id="436461at2"/>
<dbReference type="RefSeq" id="WP_053402718.1">
    <property type="nucleotide sequence ID" value="NZ_LILC01000023.1"/>
</dbReference>
<protein>
    <recommendedName>
        <fullName evidence="1">Helicase ATP-binding domain-containing protein</fullName>
    </recommendedName>
</protein>
<gene>
    <name evidence="2" type="ORF">AMD01_17405</name>
</gene>
<evidence type="ECO:0000313" key="3">
    <source>
        <dbReference type="Proteomes" id="UP000037558"/>
    </source>
</evidence>
<comment type="caution">
    <text evidence="2">The sequence shown here is derived from an EMBL/GenBank/DDBJ whole genome shotgun (WGS) entry which is preliminary data.</text>
</comment>
<accession>A0A0M0KX05</accession>
<organism evidence="2 3">
    <name type="scientific">Priestia koreensis</name>
    <dbReference type="NCBI Taxonomy" id="284581"/>
    <lineage>
        <taxon>Bacteria</taxon>
        <taxon>Bacillati</taxon>
        <taxon>Bacillota</taxon>
        <taxon>Bacilli</taxon>
        <taxon>Bacillales</taxon>
        <taxon>Bacillaceae</taxon>
        <taxon>Priestia</taxon>
    </lineage>
</organism>
<reference evidence="3" key="1">
    <citation type="submission" date="2015-08" db="EMBL/GenBank/DDBJ databases">
        <title>Fjat-14210 dsm16467.</title>
        <authorList>
            <person name="Liu B."/>
            <person name="Wang J."/>
            <person name="Zhu Y."/>
            <person name="Liu G."/>
            <person name="Chen Q."/>
            <person name="Chen Z."/>
            <person name="Lan J."/>
            <person name="Che J."/>
            <person name="Ge C."/>
            <person name="Shi H."/>
            <person name="Pan Z."/>
            <person name="Liu X."/>
        </authorList>
    </citation>
    <scope>NUCLEOTIDE SEQUENCE [LARGE SCALE GENOMIC DNA]</scope>
    <source>
        <strain evidence="3">DSM 16467</strain>
    </source>
</reference>
<proteinExistence type="predicted"/>
<dbReference type="PROSITE" id="PS51192">
    <property type="entry name" value="HELICASE_ATP_BIND_1"/>
    <property type="match status" value="1"/>
</dbReference>
<dbReference type="GO" id="GO:0016787">
    <property type="term" value="F:hydrolase activity"/>
    <property type="evidence" value="ECO:0007669"/>
    <property type="project" value="InterPro"/>
</dbReference>
<dbReference type="InterPro" id="IPR014001">
    <property type="entry name" value="Helicase_ATP-bd"/>
</dbReference>
<dbReference type="STRING" id="284581.AMD01_17405"/>
<evidence type="ECO:0000313" key="2">
    <source>
        <dbReference type="EMBL" id="KOO42918.1"/>
    </source>
</evidence>
<dbReference type="InterPro" id="IPR018310">
    <property type="entry name" value="Put_endonuclease_Z1-dom"/>
</dbReference>
<dbReference type="EMBL" id="LILC01000023">
    <property type="protein sequence ID" value="KOO42918.1"/>
    <property type="molecule type" value="Genomic_DNA"/>
</dbReference>
<keyword evidence="3" id="KW-1185">Reference proteome</keyword>
<evidence type="ECO:0000259" key="1">
    <source>
        <dbReference type="PROSITE" id="PS51192"/>
    </source>
</evidence>
<dbReference type="SUPFAM" id="SSF52540">
    <property type="entry name" value="P-loop containing nucleoside triphosphate hydrolases"/>
    <property type="match status" value="1"/>
</dbReference>